<name>A0A1E5ITA0_SHECO</name>
<proteinExistence type="inferred from homology"/>
<dbReference type="InterPro" id="IPR055438">
    <property type="entry name" value="AstE_AspA_cat"/>
</dbReference>
<dbReference type="Gene3D" id="3.40.630.10">
    <property type="entry name" value="Zn peptidases"/>
    <property type="match status" value="1"/>
</dbReference>
<dbReference type="EMBL" id="MCBT01000033">
    <property type="protein sequence ID" value="OEG73785.1"/>
    <property type="molecule type" value="Genomic_DNA"/>
</dbReference>
<keyword evidence="3" id="KW-0378">Hydrolase</keyword>
<keyword evidence="2" id="KW-0479">Metal-binding</keyword>
<dbReference type="GO" id="GO:0016788">
    <property type="term" value="F:hydrolase activity, acting on ester bonds"/>
    <property type="evidence" value="ECO:0007669"/>
    <property type="project" value="InterPro"/>
</dbReference>
<organism evidence="7 8">
    <name type="scientific">Shewanella colwelliana</name>
    <name type="common">Alteromonas colwelliana</name>
    <dbReference type="NCBI Taxonomy" id="23"/>
    <lineage>
        <taxon>Bacteria</taxon>
        <taxon>Pseudomonadati</taxon>
        <taxon>Pseudomonadota</taxon>
        <taxon>Gammaproteobacteria</taxon>
        <taxon>Alteromonadales</taxon>
        <taxon>Shewanellaceae</taxon>
        <taxon>Shewanella</taxon>
    </lineage>
</organism>
<accession>A0A1E5ITA0</accession>
<dbReference type="OrthoDB" id="184972at2"/>
<dbReference type="Pfam" id="PF24827">
    <property type="entry name" value="AstE_AspA_cat"/>
    <property type="match status" value="1"/>
</dbReference>
<dbReference type="AlphaFoldDB" id="A0A1E5ITA0"/>
<evidence type="ECO:0000256" key="1">
    <source>
        <dbReference type="ARBA" id="ARBA00001947"/>
    </source>
</evidence>
<comment type="cofactor">
    <cofactor evidence="1">
        <name>Zn(2+)</name>
        <dbReference type="ChEBI" id="CHEBI:29105"/>
    </cofactor>
</comment>
<dbReference type="RefSeq" id="WP_069671168.1">
    <property type="nucleotide sequence ID" value="NZ_MCBT01000033.1"/>
</dbReference>
<comment type="similarity">
    <text evidence="5">Belongs to the peptidase M14 family.</text>
</comment>
<dbReference type="GO" id="GO:0004181">
    <property type="term" value="F:metallocarboxypeptidase activity"/>
    <property type="evidence" value="ECO:0007669"/>
    <property type="project" value="InterPro"/>
</dbReference>
<dbReference type="GO" id="GO:0006508">
    <property type="term" value="P:proteolysis"/>
    <property type="evidence" value="ECO:0007669"/>
    <property type="project" value="InterPro"/>
</dbReference>
<feature type="domain" description="Peptidase M14" evidence="6">
    <location>
        <begin position="15"/>
        <end position="270"/>
    </location>
</feature>
<evidence type="ECO:0000256" key="2">
    <source>
        <dbReference type="ARBA" id="ARBA00022723"/>
    </source>
</evidence>
<dbReference type="InterPro" id="IPR000834">
    <property type="entry name" value="Peptidase_M14"/>
</dbReference>
<evidence type="ECO:0000256" key="3">
    <source>
        <dbReference type="ARBA" id="ARBA00022801"/>
    </source>
</evidence>
<dbReference type="PROSITE" id="PS52035">
    <property type="entry name" value="PEPTIDASE_M14"/>
    <property type="match status" value="1"/>
</dbReference>
<evidence type="ECO:0000259" key="6">
    <source>
        <dbReference type="PROSITE" id="PS52035"/>
    </source>
</evidence>
<reference evidence="7 8" key="1">
    <citation type="submission" date="2016-07" db="EMBL/GenBank/DDBJ databases">
        <title>Whole-genome of two Shewanella species isolated from a digestive organ of sea cucumber Apostichopus japonicus Selenka 1867.</title>
        <authorList>
            <person name="Hong H.-H."/>
            <person name="Choi H."/>
            <person name="Cheon S."/>
            <person name="Oh J.-S."/>
            <person name="Lee H.-G."/>
            <person name="Park C."/>
        </authorList>
    </citation>
    <scope>NUCLEOTIDE SEQUENCE [LARGE SCALE GENOMIC DNA]</scope>
    <source>
        <strain evidence="7 8">CSB03KR</strain>
    </source>
</reference>
<feature type="active site" description="Proton donor/acceptor" evidence="5">
    <location>
        <position position="245"/>
    </location>
</feature>
<sequence length="274" mass="30512">MSSREPFQSYTWKSDIFSCDSNDISTFYARLNEQVTRLGLLERKLGDAGRYPLNLYQSPAQKSGQPSLLISAGFHGEEAAGPWGMLHFLNELEPELFQQINLSLLPLVNPTGFKRGHRFNQLGENPNRGFVLDNGRGKSNDDTSAEGKVLLEHSQLLQAASKDGILTCHEDVLLTDTYIYSFEANQNPGPFSKHLRDTLGQFFPIAQDGEIDDCPVRDGIIFNHFDLSFEAFLVRLGASVGVCSETPGKQNLDQRILANSAIMQAFIDQVNARQ</sequence>
<dbReference type="Proteomes" id="UP000095230">
    <property type="component" value="Unassembled WGS sequence"/>
</dbReference>
<evidence type="ECO:0000313" key="8">
    <source>
        <dbReference type="Proteomes" id="UP000095230"/>
    </source>
</evidence>
<evidence type="ECO:0000313" key="7">
    <source>
        <dbReference type="EMBL" id="OEG73785.1"/>
    </source>
</evidence>
<protein>
    <submittedName>
        <fullName evidence="7">N-acetyl-L-ornithine deacetylase ArgE</fullName>
    </submittedName>
</protein>
<comment type="caution">
    <text evidence="7">The sequence shown here is derived from an EMBL/GenBank/DDBJ whole genome shotgun (WGS) entry which is preliminary data.</text>
</comment>
<gene>
    <name evidence="7" type="ORF">BEL05_15140</name>
</gene>
<dbReference type="GO" id="GO:0008270">
    <property type="term" value="F:zinc ion binding"/>
    <property type="evidence" value="ECO:0007669"/>
    <property type="project" value="InterPro"/>
</dbReference>
<evidence type="ECO:0000256" key="5">
    <source>
        <dbReference type="PROSITE-ProRule" id="PRU01379"/>
    </source>
</evidence>
<dbReference type="STRING" id="23.BEL05_15140"/>
<evidence type="ECO:0000256" key="4">
    <source>
        <dbReference type="ARBA" id="ARBA00022833"/>
    </source>
</evidence>
<keyword evidence="4" id="KW-0862">Zinc</keyword>
<dbReference type="SUPFAM" id="SSF53187">
    <property type="entry name" value="Zn-dependent exopeptidases"/>
    <property type="match status" value="1"/>
</dbReference>
<dbReference type="CDD" id="cd06231">
    <property type="entry name" value="M14_REP34-like"/>
    <property type="match status" value="1"/>
</dbReference>